<dbReference type="PANTHER" id="PTHR13808:SF1">
    <property type="entry name" value="HISTONE ACETYLTRANSFERASE"/>
    <property type="match status" value="1"/>
</dbReference>
<feature type="compositionally biased region" description="Basic residues" evidence="9">
    <location>
        <begin position="954"/>
        <end position="964"/>
    </location>
</feature>
<evidence type="ECO:0000259" key="10">
    <source>
        <dbReference type="PROSITE" id="PS51569"/>
    </source>
</evidence>
<feature type="compositionally biased region" description="Low complexity" evidence="9">
    <location>
        <begin position="1"/>
        <end position="10"/>
    </location>
</feature>
<organism evidence="13">
    <name type="scientific">Caenorhabditis brenneri</name>
    <name type="common">Nematode worm</name>
    <dbReference type="NCBI Taxonomy" id="135651"/>
    <lineage>
        <taxon>Eukaryota</taxon>
        <taxon>Metazoa</taxon>
        <taxon>Ecdysozoa</taxon>
        <taxon>Nematoda</taxon>
        <taxon>Chromadorea</taxon>
        <taxon>Rhabditida</taxon>
        <taxon>Rhabditina</taxon>
        <taxon>Rhabditomorpha</taxon>
        <taxon>Rhabditoidea</taxon>
        <taxon>Rhabditidae</taxon>
        <taxon>Peloderinae</taxon>
        <taxon>Caenorhabditis</taxon>
    </lineage>
</organism>
<dbReference type="GO" id="GO:0005634">
    <property type="term" value="C:nucleus"/>
    <property type="evidence" value="ECO:0007669"/>
    <property type="project" value="UniProtKB-SubCell"/>
</dbReference>
<feature type="compositionally biased region" description="Polar residues" evidence="9">
    <location>
        <begin position="334"/>
        <end position="344"/>
    </location>
</feature>
<sequence>MARVSVCARGGSRGGSRGGNRGNARGARGNGGIRRRGTGVRGGSSGSRVPAVPISSRGNKSGQRGRQVRVPLQVVPKEDFVFERVGQKGRQLVIPGNMRHAYEALARLIDKVLTHVGKRHKKFRLFKKDFTNPIFVSMILDRVTVLLINNHVFGEDLMSQLQPLLIRCRDGTRVVTTKPLVLGGRNGKERRCLGPVDMDDLEDCVEVKVLKCIGEGCVSWKYGDVGFYLNTFNRNKARYVMEQASGKSVLKQVCNVPETDQHSESSIRRSMPSRTQNEKQSSSNKTESQENKEVRQERVRKVPVKKNQLRRNRRMNTDVGTEIANSDVAPVVSQATIKKGASNNKKSKMEQEHQKKSNRKRTATDENQDGSKEKRRKTEKKIAVDIDEEQGNSSNPVTVELEVAVARDALKIKIIPLEQRSAFLKEVQQYIESERDEMLKKSDPNENKEEKGEEKWDIVCSALKKVANILSKKSFLTSPLPTYNEAVEVFRINRLRCGHQREEESRLLDIFREFARKMSLAFCCGRFHTATQVYIECKGHKTTCNIRDGNSCYVKGKDHYCAGWCEGSGNTRGMKKIIYRHFKPEEYEECGKCKIVWHPKCRQLRLVKKRNDHPCQNNNDMVEIPNFSQAILTTPFQRRLSQIYHHNRGDLPELTFIHSTCIKKIPDNRYTKNALPVREDFEYTANQIFVTVPIENVDTMIFSMNTQEYRSGPRKGFVVIELLDSIAILKEQRSKIYKRIIWSYLKYARESGFKFAHLYSCAAEGGVDYIFGGHPLNQVFLKKAALNGWYKGLLEEGNKEFGKMDIAYAEKFFDEALSKSTVSEMCRSLVFGNGFLNDEIEKILQKMPQNKEDHFEDFKKEIQKFIAASKESLFFVKLQEDGVEEKEIMDSTFLFSSVTSNWEEFLDEQYDKDIEFTDLRQAQYATRQILMELYLTQAAQVKDRKPPNASSVFSKKHIVPTWKH</sequence>
<dbReference type="SUPFAM" id="SSF53335">
    <property type="entry name" value="S-adenosyl-L-methionine-dependent methyltransferases"/>
    <property type="match status" value="1"/>
</dbReference>
<dbReference type="Proteomes" id="UP000008068">
    <property type="component" value="Unassembled WGS sequence"/>
</dbReference>
<dbReference type="GO" id="GO:0031490">
    <property type="term" value="F:chromatin DNA binding"/>
    <property type="evidence" value="ECO:0007669"/>
    <property type="project" value="TreeGrafter"/>
</dbReference>
<proteinExistence type="inferred from homology"/>
<feature type="compositionally biased region" description="Gly residues" evidence="9">
    <location>
        <begin position="11"/>
        <end position="21"/>
    </location>
</feature>
<dbReference type="PROSITE" id="PS51727">
    <property type="entry name" value="CBP_P300_HAT"/>
    <property type="match status" value="1"/>
</dbReference>
<reference evidence="13" key="1">
    <citation type="submission" date="2011-07" db="EMBL/GenBank/DDBJ databases">
        <authorList>
            <consortium name="Caenorhabditis brenneri Sequencing and Analysis Consortium"/>
            <person name="Wilson R.K."/>
        </authorList>
    </citation>
    <scope>NUCLEOTIDE SEQUENCE [LARGE SCALE GENOMIC DNA]</scope>
    <source>
        <strain evidence="13">PB2801</strain>
    </source>
</reference>
<feature type="region of interest" description="Disordered" evidence="9">
    <location>
        <begin position="334"/>
        <end position="393"/>
    </location>
</feature>
<keyword evidence="4" id="KW-0805">Transcription regulation</keyword>
<feature type="domain" description="CBP/p300-type HAT" evidence="11">
    <location>
        <begin position="621"/>
        <end position="938"/>
    </location>
</feature>
<dbReference type="GO" id="GO:0032259">
    <property type="term" value="P:methylation"/>
    <property type="evidence" value="ECO:0007669"/>
    <property type="project" value="UniProtKB-KW"/>
</dbReference>
<keyword evidence="5" id="KW-0804">Transcription</keyword>
<evidence type="ECO:0000313" key="12">
    <source>
        <dbReference type="EMBL" id="EGT31600.1"/>
    </source>
</evidence>
<dbReference type="eggNOG" id="KOG3924">
    <property type="taxonomic scope" value="Eukaryota"/>
</dbReference>
<keyword evidence="8" id="KW-0489">Methyltransferase</keyword>
<dbReference type="OrthoDB" id="5910932at2759"/>
<evidence type="ECO:0000256" key="3">
    <source>
        <dbReference type="ARBA" id="ARBA00022853"/>
    </source>
</evidence>
<feature type="region of interest" description="Disordered" evidence="9">
    <location>
        <begin position="256"/>
        <end position="322"/>
    </location>
</feature>
<dbReference type="SMART" id="SM01250">
    <property type="entry name" value="KAT11"/>
    <property type="match status" value="1"/>
</dbReference>
<dbReference type="InterPro" id="IPR013178">
    <property type="entry name" value="Histone_AcTrfase_Rtt109/CBP"/>
</dbReference>
<keyword evidence="8" id="KW-0949">S-adenosyl-L-methionine</keyword>
<dbReference type="GO" id="GO:0005667">
    <property type="term" value="C:transcription regulator complex"/>
    <property type="evidence" value="ECO:0007669"/>
    <property type="project" value="TreeGrafter"/>
</dbReference>
<feature type="region of interest" description="Disordered" evidence="9">
    <location>
        <begin position="945"/>
        <end position="964"/>
    </location>
</feature>
<evidence type="ECO:0000256" key="6">
    <source>
        <dbReference type="ARBA" id="ARBA00023242"/>
    </source>
</evidence>
<evidence type="ECO:0000313" key="13">
    <source>
        <dbReference type="Proteomes" id="UP000008068"/>
    </source>
</evidence>
<name>G0NI20_CAEBE</name>
<dbReference type="STRING" id="135651.G0NI20"/>
<feature type="region of interest" description="Disordered" evidence="9">
    <location>
        <begin position="1"/>
        <end position="68"/>
    </location>
</feature>
<evidence type="ECO:0000256" key="9">
    <source>
        <dbReference type="SAM" id="MobiDB-lite"/>
    </source>
</evidence>
<gene>
    <name evidence="12" type="ORF">CAEBREN_14035</name>
</gene>
<dbReference type="InterPro" id="IPR031162">
    <property type="entry name" value="CBP_P300_HAT"/>
</dbReference>
<evidence type="ECO:0000256" key="1">
    <source>
        <dbReference type="ARBA" id="ARBA00004123"/>
    </source>
</evidence>
<dbReference type="InterPro" id="IPR025789">
    <property type="entry name" value="DOT1_dom"/>
</dbReference>
<comment type="function">
    <text evidence="8">Histone methyltransferase that specifically trimethylates histone H3 to form H3K79me3. This methylation is required for telomere silencing and for the pachytene checkpoint during the meiotic cell cycle by allowing the recruitment of RAD9 to double strand breaks. Nucleosomes are preferred as substrate compared to free histone.</text>
</comment>
<comment type="subcellular location">
    <subcellularLocation>
        <location evidence="1 8">Nucleus</location>
    </subcellularLocation>
</comment>
<dbReference type="eggNOG" id="KOG1778">
    <property type="taxonomic scope" value="Eukaryota"/>
</dbReference>
<dbReference type="PANTHER" id="PTHR13808">
    <property type="entry name" value="CBP/P300-RELATED"/>
    <property type="match status" value="1"/>
</dbReference>
<dbReference type="GO" id="GO:0004402">
    <property type="term" value="F:histone acetyltransferase activity"/>
    <property type="evidence" value="ECO:0007669"/>
    <property type="project" value="InterPro"/>
</dbReference>
<keyword evidence="13" id="KW-1185">Reference proteome</keyword>
<keyword evidence="3 8" id="KW-0156">Chromatin regulator</keyword>
<dbReference type="GO" id="GO:0003713">
    <property type="term" value="F:transcription coactivator activity"/>
    <property type="evidence" value="ECO:0007669"/>
    <property type="project" value="TreeGrafter"/>
</dbReference>
<dbReference type="EMBL" id="GL379887">
    <property type="protein sequence ID" value="EGT31600.1"/>
    <property type="molecule type" value="Genomic_DNA"/>
</dbReference>
<feature type="domain" description="DOT1" evidence="10">
    <location>
        <begin position="97"/>
        <end position="245"/>
    </location>
</feature>
<dbReference type="GO" id="GO:0140956">
    <property type="term" value="F:histone H3K79 trimethyltransferase activity"/>
    <property type="evidence" value="ECO:0007669"/>
    <property type="project" value="UniProtKB-EC"/>
</dbReference>
<evidence type="ECO:0000256" key="2">
    <source>
        <dbReference type="ARBA" id="ARBA00022679"/>
    </source>
</evidence>
<evidence type="ECO:0000256" key="7">
    <source>
        <dbReference type="ARBA" id="ARBA00048017"/>
    </source>
</evidence>
<feature type="compositionally biased region" description="Basic residues" evidence="9">
    <location>
        <begin position="301"/>
        <end position="314"/>
    </location>
</feature>
<comment type="catalytic activity">
    <reaction evidence="8">
        <text>L-lysyl(79)-[histone H3] + 3 S-adenosyl-L-methionine = N(6),N(6),N(6)-trimethyl-L-lysyl(79)-[histone H3] + 3 S-adenosyl-L-homocysteine + 3 H(+)</text>
        <dbReference type="Rhea" id="RHEA:60328"/>
        <dbReference type="Rhea" id="RHEA-COMP:15549"/>
        <dbReference type="Rhea" id="RHEA-COMP:15552"/>
        <dbReference type="ChEBI" id="CHEBI:15378"/>
        <dbReference type="ChEBI" id="CHEBI:29969"/>
        <dbReference type="ChEBI" id="CHEBI:57856"/>
        <dbReference type="ChEBI" id="CHEBI:59789"/>
        <dbReference type="ChEBI" id="CHEBI:61961"/>
        <dbReference type="EC" id="2.1.1.360"/>
    </reaction>
</comment>
<evidence type="ECO:0000256" key="4">
    <source>
        <dbReference type="ARBA" id="ARBA00023015"/>
    </source>
</evidence>
<comment type="catalytic activity">
    <reaction evidence="7">
        <text>L-lysyl-[protein] + acetyl-CoA = N(6)-acetyl-L-lysyl-[protein] + CoA + H(+)</text>
        <dbReference type="Rhea" id="RHEA:45948"/>
        <dbReference type="Rhea" id="RHEA-COMP:9752"/>
        <dbReference type="Rhea" id="RHEA-COMP:10731"/>
        <dbReference type="ChEBI" id="CHEBI:15378"/>
        <dbReference type="ChEBI" id="CHEBI:29969"/>
        <dbReference type="ChEBI" id="CHEBI:57287"/>
        <dbReference type="ChEBI" id="CHEBI:57288"/>
        <dbReference type="ChEBI" id="CHEBI:61930"/>
        <dbReference type="EC" id="2.3.1.48"/>
    </reaction>
</comment>
<dbReference type="EC" id="2.1.1.360" evidence="8"/>
<dbReference type="Pfam" id="PF08214">
    <property type="entry name" value="HAT_KAT11"/>
    <property type="match status" value="1"/>
</dbReference>
<keyword evidence="2 8" id="KW-0808">Transferase</keyword>
<dbReference type="Gene3D" id="3.40.50.150">
    <property type="entry name" value="Vaccinia Virus protein VP39"/>
    <property type="match status" value="1"/>
</dbReference>
<comment type="miscellaneous">
    <text evidence="8">In contrast to other lysine histone methyltransferases, it does not contain a SET domain, suggesting the existence of another mechanism for methylation of lysine residues of histones.</text>
</comment>
<feature type="compositionally biased region" description="Basic and acidic residues" evidence="9">
    <location>
        <begin position="287"/>
        <end position="300"/>
    </location>
</feature>
<dbReference type="GO" id="GO:0000123">
    <property type="term" value="C:histone acetyltransferase complex"/>
    <property type="evidence" value="ECO:0007669"/>
    <property type="project" value="TreeGrafter"/>
</dbReference>
<dbReference type="PROSITE" id="PS51569">
    <property type="entry name" value="DOT1"/>
    <property type="match status" value="1"/>
</dbReference>
<dbReference type="Pfam" id="PF08123">
    <property type="entry name" value="DOT1"/>
    <property type="match status" value="1"/>
</dbReference>
<dbReference type="AlphaFoldDB" id="G0NI20"/>
<dbReference type="HOGENOM" id="CLU_306999_0_0_1"/>
<evidence type="ECO:0000259" key="11">
    <source>
        <dbReference type="PROSITE" id="PS51727"/>
    </source>
</evidence>
<keyword evidence="6 8" id="KW-0539">Nucleus</keyword>
<evidence type="ECO:0000256" key="8">
    <source>
        <dbReference type="RuleBase" id="RU271113"/>
    </source>
</evidence>
<feature type="compositionally biased region" description="Polar residues" evidence="9">
    <location>
        <begin position="272"/>
        <end position="286"/>
    </location>
</feature>
<dbReference type="InParanoid" id="G0NI20"/>
<evidence type="ECO:0000256" key="5">
    <source>
        <dbReference type="ARBA" id="ARBA00023163"/>
    </source>
</evidence>
<comment type="similarity">
    <text evidence="8">Belongs to the class I-like SAM-binding methyltransferase superfamily. DOT1 family.</text>
</comment>
<protein>
    <recommendedName>
        <fullName evidence="8">Histone-lysine N-methyltransferase, H3 lysine-79 specific</fullName>
        <ecNumber evidence="8">2.1.1.360</ecNumber>
    </recommendedName>
    <alternativeName>
        <fullName evidence="8">Histone H3-K79 methyltransferase</fullName>
    </alternativeName>
</protein>
<accession>G0NI20</accession>
<dbReference type="InterPro" id="IPR029063">
    <property type="entry name" value="SAM-dependent_MTases_sf"/>
</dbReference>
<dbReference type="GO" id="GO:0045944">
    <property type="term" value="P:positive regulation of transcription by RNA polymerase II"/>
    <property type="evidence" value="ECO:0007669"/>
    <property type="project" value="TreeGrafter"/>
</dbReference>